<sequence>MNKTMISLETMKEKYIREIWKRGFREDNPEWKKWDAPYFDNDYKKFDTFEEFAASSVYSFLMSERCKCILVNGTPIGVVTRYWENQKTLWLNIGISIYEPEYWSGGIGTKALNIWVSEIFEEIPELEHVGLSTWSGNIRMMKAAEKIGMQKEAQIRKVRFWKGVYYDSVSYGVLRDEWEAIKVRQI</sequence>
<dbReference type="Gene3D" id="3.40.630.30">
    <property type="match status" value="1"/>
</dbReference>
<comment type="caution">
    <text evidence="2">The sequence shown here is derived from an EMBL/GenBank/DDBJ whole genome shotgun (WGS) entry which is preliminary data.</text>
</comment>
<dbReference type="Proteomes" id="UP001059480">
    <property type="component" value="Unassembled WGS sequence"/>
</dbReference>
<accession>A0ABT1WPW0</accession>
<dbReference type="SUPFAM" id="SSF55729">
    <property type="entry name" value="Acyl-CoA N-acyltransferases (Nat)"/>
    <property type="match status" value="1"/>
</dbReference>
<reference evidence="2" key="1">
    <citation type="submission" date="2022-07" db="EMBL/GenBank/DDBJ databases">
        <authorList>
            <person name="Jung M.-Y."/>
            <person name="Lee M."/>
        </authorList>
    </citation>
    <scope>NUCLEOTIDE SEQUENCE</scope>
    <source>
        <strain evidence="2">S8</strain>
    </source>
</reference>
<evidence type="ECO:0000313" key="2">
    <source>
        <dbReference type="EMBL" id="MCQ9210569.1"/>
    </source>
</evidence>
<keyword evidence="3" id="KW-1185">Reference proteome</keyword>
<dbReference type="EMBL" id="JANHNZ010000009">
    <property type="protein sequence ID" value="MCQ9210569.1"/>
    <property type="molecule type" value="Genomic_DNA"/>
</dbReference>
<dbReference type="PANTHER" id="PTHR43415:SF4">
    <property type="entry name" value="N-ACETYLTRANSFERASE DOMAIN-CONTAINING PROTEIN"/>
    <property type="match status" value="1"/>
</dbReference>
<dbReference type="PROSITE" id="PS51186">
    <property type="entry name" value="GNAT"/>
    <property type="match status" value="1"/>
</dbReference>
<proteinExistence type="predicted"/>
<evidence type="ECO:0000259" key="1">
    <source>
        <dbReference type="PROSITE" id="PS51186"/>
    </source>
</evidence>
<evidence type="ECO:0000313" key="3">
    <source>
        <dbReference type="Proteomes" id="UP001059480"/>
    </source>
</evidence>
<feature type="domain" description="N-acetyltransferase" evidence="1">
    <location>
        <begin position="14"/>
        <end position="172"/>
    </location>
</feature>
<dbReference type="RefSeq" id="WP_256945681.1">
    <property type="nucleotide sequence ID" value="NZ_JANHNZ010000009.1"/>
</dbReference>
<organism evidence="2 3">
    <name type="scientific">Granulicatella seriolae</name>
    <dbReference type="NCBI Taxonomy" id="2967226"/>
    <lineage>
        <taxon>Bacteria</taxon>
        <taxon>Bacillati</taxon>
        <taxon>Bacillota</taxon>
        <taxon>Bacilli</taxon>
        <taxon>Lactobacillales</taxon>
        <taxon>Carnobacteriaceae</taxon>
        <taxon>Granulicatella</taxon>
    </lineage>
</organism>
<reference evidence="2" key="2">
    <citation type="journal article" date="2023" name="Curr. Microbiol.">
        <title>Granulicatella seriolae sp. nov., a Novel Facultative Anaerobe Isolated from Yellowtail Marine Fish.</title>
        <authorList>
            <person name="Lee M."/>
            <person name="Choi Y.J."/>
            <person name="Farooq A."/>
            <person name="Jeong J.B."/>
            <person name="Jung M.Y."/>
        </authorList>
    </citation>
    <scope>NUCLEOTIDE SEQUENCE</scope>
    <source>
        <strain evidence="2">S8</strain>
    </source>
</reference>
<dbReference type="InterPro" id="IPR000182">
    <property type="entry name" value="GNAT_dom"/>
</dbReference>
<dbReference type="InterPro" id="IPR016181">
    <property type="entry name" value="Acyl_CoA_acyltransferase"/>
</dbReference>
<gene>
    <name evidence="2" type="ORF">NPA36_08400</name>
</gene>
<reference evidence="2" key="3">
    <citation type="journal article" date="2023" name="Microbiol. Resour. Announc.">
        <title>Draft Genome Sequence of Granulicatella sp. Strain S8, Isolated from a Marine Fish, Seriola quinqueradiata.</title>
        <authorList>
            <person name="Lee M."/>
            <person name="Farooq A."/>
            <person name="Jeong J.B."/>
            <person name="Jung M.Y."/>
        </authorList>
    </citation>
    <scope>NUCLEOTIDE SEQUENCE</scope>
    <source>
        <strain evidence="2">S8</strain>
    </source>
</reference>
<dbReference type="Pfam" id="PF13302">
    <property type="entry name" value="Acetyltransf_3"/>
    <property type="match status" value="1"/>
</dbReference>
<name>A0ABT1WPW0_9LACT</name>
<protein>
    <submittedName>
        <fullName evidence="2">GNAT family N-acetyltransferase</fullName>
    </submittedName>
</protein>
<dbReference type="PANTHER" id="PTHR43415">
    <property type="entry name" value="SPERMIDINE N(1)-ACETYLTRANSFERASE"/>
    <property type="match status" value="1"/>
</dbReference>